<gene>
    <name evidence="6" type="ORF">GND95_07285</name>
</gene>
<accession>A0A7C8HI87</accession>
<dbReference type="InterPro" id="IPR038765">
    <property type="entry name" value="Papain-like_cys_pep_sf"/>
</dbReference>
<dbReference type="SUPFAM" id="SSF54001">
    <property type="entry name" value="Cysteine proteinases"/>
    <property type="match status" value="1"/>
</dbReference>
<organism evidence="6 7">
    <name type="scientific">Defluviitalea raffinosedens</name>
    <dbReference type="NCBI Taxonomy" id="1450156"/>
    <lineage>
        <taxon>Bacteria</taxon>
        <taxon>Bacillati</taxon>
        <taxon>Bacillota</taxon>
        <taxon>Clostridia</taxon>
        <taxon>Lachnospirales</taxon>
        <taxon>Defluviitaleaceae</taxon>
        <taxon>Defluviitalea</taxon>
    </lineage>
</organism>
<evidence type="ECO:0000256" key="3">
    <source>
        <dbReference type="ARBA" id="ARBA00022801"/>
    </source>
</evidence>
<sequence>MSKIIYRRIPMKKCSHLKLKLLIGFLILLLLNSSILSAEMNGSNNVSKSNMELPSTWGIVNHDGINIRQYPDPDSQILGIVDKNDVLIVTGKFKKWYRICYKNKSAWIYSQYLEGCTLPFVKEIVPITKEEALREQIVHYAKQFIGTPYCYGGTDLKKGVDCSGFTQAVMKNFGISIHRTASGQFNNGILVKKADLSPADLVFFDTSGRNDGDISHVGLYIGNNQFIHATTAKGVKIDDLSQSYYKKRYVLATSVINKK</sequence>
<dbReference type="PROSITE" id="PS51935">
    <property type="entry name" value="NLPC_P60"/>
    <property type="match status" value="1"/>
</dbReference>
<dbReference type="Gene3D" id="3.90.1720.10">
    <property type="entry name" value="endopeptidase domain like (from Nostoc punctiforme)"/>
    <property type="match status" value="1"/>
</dbReference>
<dbReference type="InterPro" id="IPR003646">
    <property type="entry name" value="SH3-like_bac-type"/>
</dbReference>
<dbReference type="EMBL" id="WSLF01000005">
    <property type="protein sequence ID" value="KAE9634468.1"/>
    <property type="molecule type" value="Genomic_DNA"/>
</dbReference>
<keyword evidence="3" id="KW-0378">Hydrolase</keyword>
<keyword evidence="2" id="KW-0645">Protease</keyword>
<evidence type="ECO:0000256" key="1">
    <source>
        <dbReference type="ARBA" id="ARBA00007074"/>
    </source>
</evidence>
<feature type="domain" description="NlpC/P60" evidence="5">
    <location>
        <begin position="131"/>
        <end position="256"/>
    </location>
</feature>
<proteinExistence type="inferred from homology"/>
<evidence type="ECO:0000259" key="5">
    <source>
        <dbReference type="PROSITE" id="PS51935"/>
    </source>
</evidence>
<protein>
    <submittedName>
        <fullName evidence="6">SH3 domain-containing protein</fullName>
    </submittedName>
</protein>
<evidence type="ECO:0000256" key="2">
    <source>
        <dbReference type="ARBA" id="ARBA00022670"/>
    </source>
</evidence>
<dbReference type="Proteomes" id="UP000483018">
    <property type="component" value="Unassembled WGS sequence"/>
</dbReference>
<evidence type="ECO:0000313" key="6">
    <source>
        <dbReference type="EMBL" id="KAE9634468.1"/>
    </source>
</evidence>
<dbReference type="GO" id="GO:0008234">
    <property type="term" value="F:cysteine-type peptidase activity"/>
    <property type="evidence" value="ECO:0007669"/>
    <property type="project" value="UniProtKB-KW"/>
</dbReference>
<dbReference type="InterPro" id="IPR051202">
    <property type="entry name" value="Peptidase_C40"/>
</dbReference>
<dbReference type="InterPro" id="IPR000064">
    <property type="entry name" value="NLP_P60_dom"/>
</dbReference>
<dbReference type="AlphaFoldDB" id="A0A7C8HI87"/>
<keyword evidence="7" id="KW-1185">Reference proteome</keyword>
<dbReference type="PANTHER" id="PTHR47053">
    <property type="entry name" value="MUREIN DD-ENDOPEPTIDASE MEPH-RELATED"/>
    <property type="match status" value="1"/>
</dbReference>
<dbReference type="Pfam" id="PF08239">
    <property type="entry name" value="SH3_3"/>
    <property type="match status" value="1"/>
</dbReference>
<comment type="caution">
    <text evidence="6">The sequence shown here is derived from an EMBL/GenBank/DDBJ whole genome shotgun (WGS) entry which is preliminary data.</text>
</comment>
<dbReference type="Gene3D" id="2.30.30.40">
    <property type="entry name" value="SH3 Domains"/>
    <property type="match status" value="1"/>
</dbReference>
<evidence type="ECO:0000313" key="7">
    <source>
        <dbReference type="Proteomes" id="UP000483018"/>
    </source>
</evidence>
<dbReference type="GO" id="GO:0006508">
    <property type="term" value="P:proteolysis"/>
    <property type="evidence" value="ECO:0007669"/>
    <property type="project" value="UniProtKB-KW"/>
</dbReference>
<name>A0A7C8HI87_9FIRM</name>
<dbReference type="PANTHER" id="PTHR47053:SF1">
    <property type="entry name" value="MUREIN DD-ENDOPEPTIDASE MEPH-RELATED"/>
    <property type="match status" value="1"/>
</dbReference>
<dbReference type="Pfam" id="PF00877">
    <property type="entry name" value="NLPC_P60"/>
    <property type="match status" value="1"/>
</dbReference>
<evidence type="ECO:0000256" key="4">
    <source>
        <dbReference type="ARBA" id="ARBA00022807"/>
    </source>
</evidence>
<comment type="similarity">
    <text evidence="1">Belongs to the peptidase C40 family.</text>
</comment>
<reference evidence="6 7" key="1">
    <citation type="submission" date="2019-12" db="EMBL/GenBank/DDBJ databases">
        <title>Defluviitalea raffinosedens, isolated from a biogas fermenter, genome sequencing and characterization.</title>
        <authorList>
            <person name="Rettenmaier R."/>
            <person name="Schneider M."/>
            <person name="Neuhaus K."/>
            <person name="Liebl W."/>
            <person name="Zverlov V."/>
        </authorList>
    </citation>
    <scope>NUCLEOTIDE SEQUENCE [LARGE SCALE GENOMIC DNA]</scope>
    <source>
        <strain evidence="6 7">249c-K6</strain>
    </source>
</reference>
<keyword evidence="4" id="KW-0788">Thiol protease</keyword>